<dbReference type="RefSeq" id="WP_103704081.1">
    <property type="nucleotide sequence ID" value="NZ_PQGA01000003.1"/>
</dbReference>
<keyword evidence="3" id="KW-1185">Reference proteome</keyword>
<feature type="signal peptide" evidence="1">
    <location>
        <begin position="1"/>
        <end position="19"/>
    </location>
</feature>
<evidence type="ECO:0000313" key="3">
    <source>
        <dbReference type="Proteomes" id="UP000237381"/>
    </source>
</evidence>
<organism evidence="2 3">
    <name type="scientific">Paraburkholderia eburnea</name>
    <dbReference type="NCBI Taxonomy" id="1189126"/>
    <lineage>
        <taxon>Bacteria</taxon>
        <taxon>Pseudomonadati</taxon>
        <taxon>Pseudomonadota</taxon>
        <taxon>Betaproteobacteria</taxon>
        <taxon>Burkholderiales</taxon>
        <taxon>Burkholderiaceae</taxon>
        <taxon>Paraburkholderia</taxon>
    </lineage>
</organism>
<feature type="chain" id="PRO_5015540342" description="HdeA/HdeB family protein" evidence="1">
    <location>
        <begin position="20"/>
        <end position="124"/>
    </location>
</feature>
<proteinExistence type="predicted"/>
<keyword evidence="1" id="KW-0732">Signal</keyword>
<dbReference type="AlphaFoldDB" id="A0A2S4MGX9"/>
<evidence type="ECO:0000313" key="2">
    <source>
        <dbReference type="EMBL" id="POR53885.1"/>
    </source>
</evidence>
<protein>
    <recommendedName>
        <fullName evidence="4">HdeA/HdeB family protein</fullName>
    </recommendedName>
</protein>
<sequence>MKNTILAVIFGVASTVAFAQQDNTQLMMKDTLCQNVAGMAALGYASRPTHHHYELQQVIHLDDGDFLAPVKIWAFNFGRDVAPTEADAKKIAYGKCWDKADRAALHAKQGLPPMTLEEVDESGD</sequence>
<evidence type="ECO:0008006" key="4">
    <source>
        <dbReference type="Google" id="ProtNLM"/>
    </source>
</evidence>
<reference evidence="2 3" key="1">
    <citation type="submission" date="2018-01" db="EMBL/GenBank/DDBJ databases">
        <title>Genomic Encyclopedia of Type Strains, Phase III (KMG-III): the genomes of soil and plant-associated and newly described type strains.</title>
        <authorList>
            <person name="Whitman W."/>
        </authorList>
    </citation>
    <scope>NUCLEOTIDE SEQUENCE [LARGE SCALE GENOMIC DNA]</scope>
    <source>
        <strain evidence="2 3">JCM 18070</strain>
    </source>
</reference>
<evidence type="ECO:0000256" key="1">
    <source>
        <dbReference type="SAM" id="SignalP"/>
    </source>
</evidence>
<accession>A0A2S4MGX9</accession>
<gene>
    <name evidence="2" type="ORF">B0G62_103467</name>
</gene>
<dbReference type="Proteomes" id="UP000237381">
    <property type="component" value="Unassembled WGS sequence"/>
</dbReference>
<name>A0A2S4MGX9_9BURK</name>
<comment type="caution">
    <text evidence="2">The sequence shown here is derived from an EMBL/GenBank/DDBJ whole genome shotgun (WGS) entry which is preliminary data.</text>
</comment>
<dbReference type="EMBL" id="PQGA01000003">
    <property type="protein sequence ID" value="POR53885.1"/>
    <property type="molecule type" value="Genomic_DNA"/>
</dbReference>